<keyword evidence="2" id="KW-1185">Reference proteome</keyword>
<evidence type="ECO:0000313" key="2">
    <source>
        <dbReference type="Proteomes" id="UP001597145"/>
    </source>
</evidence>
<protein>
    <submittedName>
        <fullName evidence="1">Uncharacterized protein</fullName>
    </submittedName>
</protein>
<organism evidence="1 2">
    <name type="scientific">Pseudonocardia aurantiaca</name>
    <dbReference type="NCBI Taxonomy" id="75290"/>
    <lineage>
        <taxon>Bacteria</taxon>
        <taxon>Bacillati</taxon>
        <taxon>Actinomycetota</taxon>
        <taxon>Actinomycetes</taxon>
        <taxon>Pseudonocardiales</taxon>
        <taxon>Pseudonocardiaceae</taxon>
        <taxon>Pseudonocardia</taxon>
    </lineage>
</organism>
<name>A0ABW4FS82_9PSEU</name>
<dbReference type="RefSeq" id="WP_343985189.1">
    <property type="nucleotide sequence ID" value="NZ_BAAAJG010000026.1"/>
</dbReference>
<dbReference type="Proteomes" id="UP001597145">
    <property type="component" value="Unassembled WGS sequence"/>
</dbReference>
<gene>
    <name evidence="1" type="ORF">ACFSCY_28355</name>
</gene>
<reference evidence="2" key="1">
    <citation type="journal article" date="2019" name="Int. J. Syst. Evol. Microbiol.">
        <title>The Global Catalogue of Microorganisms (GCM) 10K type strain sequencing project: providing services to taxonomists for standard genome sequencing and annotation.</title>
        <authorList>
            <consortium name="The Broad Institute Genomics Platform"/>
            <consortium name="The Broad Institute Genome Sequencing Center for Infectious Disease"/>
            <person name="Wu L."/>
            <person name="Ma J."/>
        </authorList>
    </citation>
    <scope>NUCLEOTIDE SEQUENCE [LARGE SCALE GENOMIC DNA]</scope>
    <source>
        <strain evidence="2">JCM 12165</strain>
    </source>
</reference>
<dbReference type="EMBL" id="JBHUCP010000025">
    <property type="protein sequence ID" value="MFD1533344.1"/>
    <property type="molecule type" value="Genomic_DNA"/>
</dbReference>
<proteinExistence type="predicted"/>
<evidence type="ECO:0000313" key="1">
    <source>
        <dbReference type="EMBL" id="MFD1533344.1"/>
    </source>
</evidence>
<accession>A0ABW4FS82</accession>
<comment type="caution">
    <text evidence="1">The sequence shown here is derived from an EMBL/GenBank/DDBJ whole genome shotgun (WGS) entry which is preliminary data.</text>
</comment>
<sequence length="92" mass="10284">MSTGLSYVYAVHSTRPDDVGAVEIVFVDEREARRYAQDRSQDWRVPATSVTRFVVGYLGTRHPLTWFADGEEQPARKARPGKLYPVADAGSV</sequence>